<gene>
    <name evidence="2" type="ORF">Tdes44962_MAKER03159</name>
</gene>
<evidence type="ECO:0000256" key="1">
    <source>
        <dbReference type="SAM" id="MobiDB-lite"/>
    </source>
</evidence>
<dbReference type="Proteomes" id="UP001138500">
    <property type="component" value="Unassembled WGS sequence"/>
</dbReference>
<comment type="caution">
    <text evidence="2">The sequence shown here is derived from an EMBL/GenBank/DDBJ whole genome shotgun (WGS) entry which is preliminary data.</text>
</comment>
<dbReference type="EMBL" id="RIBY02001934">
    <property type="protein sequence ID" value="KAH9826929.1"/>
    <property type="molecule type" value="Genomic_DNA"/>
</dbReference>
<accession>A0A9W7W228</accession>
<proteinExistence type="predicted"/>
<protein>
    <submittedName>
        <fullName evidence="2">High affinity glucose transporter</fullName>
    </submittedName>
</protein>
<dbReference type="OrthoDB" id="4142200at2759"/>
<feature type="region of interest" description="Disordered" evidence="1">
    <location>
        <begin position="1"/>
        <end position="30"/>
    </location>
</feature>
<organism evidence="2 3">
    <name type="scientific">Teratosphaeria destructans</name>
    <dbReference type="NCBI Taxonomy" id="418781"/>
    <lineage>
        <taxon>Eukaryota</taxon>
        <taxon>Fungi</taxon>
        <taxon>Dikarya</taxon>
        <taxon>Ascomycota</taxon>
        <taxon>Pezizomycotina</taxon>
        <taxon>Dothideomycetes</taxon>
        <taxon>Dothideomycetidae</taxon>
        <taxon>Mycosphaerellales</taxon>
        <taxon>Teratosphaeriaceae</taxon>
        <taxon>Teratosphaeria</taxon>
    </lineage>
</organism>
<keyword evidence="2" id="KW-0813">Transport</keyword>
<evidence type="ECO:0000313" key="3">
    <source>
        <dbReference type="Proteomes" id="UP001138500"/>
    </source>
</evidence>
<dbReference type="AlphaFoldDB" id="A0A9W7W228"/>
<name>A0A9W7W228_9PEZI</name>
<sequence length="161" mass="17649">MWKWSETMPPSRPAASATLHLSDPTPTRAGNRLARLRRGQPYKGNLGQPDGRWYFSITFFPPSYIYNSICHCHCGEQHPRDHVIGNIYVITAGEYDNEASRETRDLTDNPAPPPPVAVIGGALFGFDISSMSAIIGTNQFKCYFNQGPAGPPFTAGRPAPA</sequence>
<keyword evidence="3" id="KW-1185">Reference proteome</keyword>
<keyword evidence="2" id="KW-0762">Sugar transport</keyword>
<evidence type="ECO:0000313" key="2">
    <source>
        <dbReference type="EMBL" id="KAH9826929.1"/>
    </source>
</evidence>
<reference evidence="2 3" key="1">
    <citation type="journal article" date="2018" name="IMA Fungus">
        <title>IMA Genome-F 10: Nine draft genome sequences of Claviceps purpurea s.lat., including C. arundinis, C. humidiphila, and C. cf. spartinae, pseudomolecules for the pitch canker pathogen Fusarium circinatum, draft genome of Davidsoniella eucalypti, Grosmannia galeiformis, Quambalaria eucalypti, and Teratosphaeria destructans.</title>
        <authorList>
            <person name="Wingfield B.D."/>
            <person name="Liu M."/>
            <person name="Nguyen H.D."/>
            <person name="Lane F.A."/>
            <person name="Morgan S.W."/>
            <person name="De Vos L."/>
            <person name="Wilken P.M."/>
            <person name="Duong T.A."/>
            <person name="Aylward J."/>
            <person name="Coetzee M.P."/>
            <person name="Dadej K."/>
            <person name="De Beer Z.W."/>
            <person name="Findlay W."/>
            <person name="Havenga M."/>
            <person name="Kolarik M."/>
            <person name="Menzies J.G."/>
            <person name="Naidoo K."/>
            <person name="Pochopski O."/>
            <person name="Shoukouhi P."/>
            <person name="Santana Q.C."/>
            <person name="Seifert K.A."/>
            <person name="Soal N."/>
            <person name="Steenkamp E.T."/>
            <person name="Tatham C.T."/>
            <person name="van der Nest M.A."/>
            <person name="Wingfield M.J."/>
        </authorList>
    </citation>
    <scope>NUCLEOTIDE SEQUENCE [LARGE SCALE GENOMIC DNA]</scope>
    <source>
        <strain evidence="2">CMW44962</strain>
    </source>
</reference>
<reference evidence="2 3" key="2">
    <citation type="journal article" date="2021" name="Curr. Genet.">
        <title>Genetic response to nitrogen starvation in the aggressive Eucalyptus foliar pathogen Teratosphaeria destructans.</title>
        <authorList>
            <person name="Havenga M."/>
            <person name="Wingfield B.D."/>
            <person name="Wingfield M.J."/>
            <person name="Dreyer L.L."/>
            <person name="Roets F."/>
            <person name="Aylward J."/>
        </authorList>
    </citation>
    <scope>NUCLEOTIDE SEQUENCE [LARGE SCALE GENOMIC DNA]</scope>
    <source>
        <strain evidence="2">CMW44962</strain>
    </source>
</reference>